<reference evidence="2 3" key="1">
    <citation type="submission" date="2010-08" db="EMBL/GenBank/DDBJ databases">
        <authorList>
            <person name="Durkin A.S."/>
            <person name="Madupu R."/>
            <person name="Torralba M."/>
            <person name="Gillis M."/>
            <person name="Methe B."/>
            <person name="Sutton G."/>
            <person name="Nelson K.E."/>
        </authorList>
    </citation>
    <scope>NUCLEOTIDE SEQUENCE [LARGE SCALE GENOMIC DNA]</scope>
    <source>
        <strain evidence="2 3">BVS033A4</strain>
    </source>
</reference>
<evidence type="ECO:0000313" key="2">
    <source>
        <dbReference type="EMBL" id="EFL54350.1"/>
    </source>
</evidence>
<sequence length="55" mass="6486">MKIYKKLFAYMGDKKYLGILAIVFSTISAALIVYGYYLIYKNLIEKTKMAEEFIY</sequence>
<dbReference type="GO" id="GO:0005524">
    <property type="term" value="F:ATP binding"/>
    <property type="evidence" value="ECO:0007669"/>
    <property type="project" value="UniProtKB-KW"/>
</dbReference>
<dbReference type="Proteomes" id="UP000003807">
    <property type="component" value="Unassembled WGS sequence"/>
</dbReference>
<proteinExistence type="predicted"/>
<keyword evidence="1" id="KW-1133">Transmembrane helix</keyword>
<gene>
    <name evidence="2" type="ORF">HMPREF9289_1899</name>
</gene>
<keyword evidence="2" id="KW-0067">ATP-binding</keyword>
<protein>
    <submittedName>
        <fullName evidence="2">ABC transporter, permease/ATP-binding protein</fullName>
    </submittedName>
</protein>
<name>E1KX70_FINMA</name>
<evidence type="ECO:0000256" key="1">
    <source>
        <dbReference type="SAM" id="Phobius"/>
    </source>
</evidence>
<keyword evidence="2" id="KW-0547">Nucleotide-binding</keyword>
<dbReference type="AlphaFoldDB" id="E1KX70"/>
<organism evidence="2 3">
    <name type="scientific">Finegoldia magna BVS033A4</name>
    <dbReference type="NCBI Taxonomy" id="866773"/>
    <lineage>
        <taxon>Bacteria</taxon>
        <taxon>Bacillati</taxon>
        <taxon>Bacillota</taxon>
        <taxon>Tissierellia</taxon>
        <taxon>Tissierellales</taxon>
        <taxon>Peptoniphilaceae</taxon>
        <taxon>Finegoldia</taxon>
    </lineage>
</organism>
<accession>E1KX70</accession>
<comment type="caution">
    <text evidence="2">The sequence shown here is derived from an EMBL/GenBank/DDBJ whole genome shotgun (WGS) entry which is preliminary data.</text>
</comment>
<evidence type="ECO:0000313" key="3">
    <source>
        <dbReference type="Proteomes" id="UP000003807"/>
    </source>
</evidence>
<feature type="transmembrane region" description="Helical" evidence="1">
    <location>
        <begin position="16"/>
        <end position="39"/>
    </location>
</feature>
<dbReference type="EMBL" id="AEDP01000025">
    <property type="protein sequence ID" value="EFL54350.1"/>
    <property type="molecule type" value="Genomic_DNA"/>
</dbReference>
<keyword evidence="1" id="KW-0812">Transmembrane</keyword>
<keyword evidence="1" id="KW-0472">Membrane</keyword>